<proteinExistence type="predicted"/>
<dbReference type="GO" id="GO:0004061">
    <property type="term" value="F:arylformamidase activity"/>
    <property type="evidence" value="ECO:0007669"/>
    <property type="project" value="InterPro"/>
</dbReference>
<gene>
    <name evidence="1" type="ORF">EV188_10130</name>
</gene>
<keyword evidence="2" id="KW-1185">Reference proteome</keyword>
<name>A0A4R6VLK7_9PSEU</name>
<protein>
    <submittedName>
        <fullName evidence="1">Kynurenine formamidase</fullName>
    </submittedName>
</protein>
<dbReference type="Proteomes" id="UP000295705">
    <property type="component" value="Unassembled WGS sequence"/>
</dbReference>
<dbReference type="OrthoDB" id="7067800at2"/>
<dbReference type="RefSeq" id="WP_133824242.1">
    <property type="nucleotide sequence ID" value="NZ_BAABHR010000015.1"/>
</dbReference>
<accession>A0A4R6VLK7</accession>
<organism evidence="1 2">
    <name type="scientific">Actinomycetospora succinea</name>
    <dbReference type="NCBI Taxonomy" id="663603"/>
    <lineage>
        <taxon>Bacteria</taxon>
        <taxon>Bacillati</taxon>
        <taxon>Actinomycetota</taxon>
        <taxon>Actinomycetes</taxon>
        <taxon>Pseudonocardiales</taxon>
        <taxon>Pseudonocardiaceae</taxon>
        <taxon>Actinomycetospora</taxon>
    </lineage>
</organism>
<dbReference type="InterPro" id="IPR037175">
    <property type="entry name" value="KFase_sf"/>
</dbReference>
<evidence type="ECO:0000313" key="1">
    <source>
        <dbReference type="EMBL" id="TDQ64783.1"/>
    </source>
</evidence>
<sequence>MDGDRSILAKYIEQYSNWGRWGDDDQLGTLNFVGPDEITAAAALVRQGRTVSLSLPYDLRGPQNSPFRINPQLFMSATGADHVAGRQDVLPGDWGPAHGIGFADDYVVMPNQAGTQWDALAHVFYEGRMYNGRSAAEVDSNGAASNAIQNYTGRIVMRGVLLDVARHVGVDSLEPGRPVTADELDATAAAQGVEVRRGDAVLVRTGFLGARRDDWGGYAGGDAPGLSLHTAPWLYDHDVAAVATDTWGVEVRPNEIDQFQPLHIVALTYMGMAIGEIFDLDPLGEDCARDGVYEFFFVASPLPLTGAVGSPVSALAIK</sequence>
<reference evidence="1 2" key="1">
    <citation type="submission" date="2019-03" db="EMBL/GenBank/DDBJ databases">
        <title>Genomic Encyclopedia of Type Strains, Phase IV (KMG-IV): sequencing the most valuable type-strain genomes for metagenomic binning, comparative biology and taxonomic classification.</title>
        <authorList>
            <person name="Goeker M."/>
        </authorList>
    </citation>
    <scope>NUCLEOTIDE SEQUENCE [LARGE SCALE GENOMIC DNA]</scope>
    <source>
        <strain evidence="1 2">DSM 45775</strain>
    </source>
</reference>
<dbReference type="AlphaFoldDB" id="A0A4R6VLK7"/>
<dbReference type="PANTHER" id="PTHR34861">
    <property type="match status" value="1"/>
</dbReference>
<evidence type="ECO:0000313" key="2">
    <source>
        <dbReference type="Proteomes" id="UP000295705"/>
    </source>
</evidence>
<dbReference type="Pfam" id="PF04199">
    <property type="entry name" value="Cyclase"/>
    <property type="match status" value="1"/>
</dbReference>
<dbReference type="InterPro" id="IPR007325">
    <property type="entry name" value="KFase/CYL"/>
</dbReference>
<dbReference type="Gene3D" id="3.50.30.50">
    <property type="entry name" value="Putative cyclase"/>
    <property type="match status" value="1"/>
</dbReference>
<dbReference type="SUPFAM" id="SSF102198">
    <property type="entry name" value="Putative cyclase"/>
    <property type="match status" value="1"/>
</dbReference>
<dbReference type="EMBL" id="SNYO01000001">
    <property type="protein sequence ID" value="TDQ64783.1"/>
    <property type="molecule type" value="Genomic_DNA"/>
</dbReference>
<comment type="caution">
    <text evidence="1">The sequence shown here is derived from an EMBL/GenBank/DDBJ whole genome shotgun (WGS) entry which is preliminary data.</text>
</comment>
<dbReference type="PANTHER" id="PTHR34861:SF10">
    <property type="entry name" value="CYCLASE"/>
    <property type="match status" value="1"/>
</dbReference>
<dbReference type="GO" id="GO:0019441">
    <property type="term" value="P:L-tryptophan catabolic process to kynurenine"/>
    <property type="evidence" value="ECO:0007669"/>
    <property type="project" value="InterPro"/>
</dbReference>